<dbReference type="AlphaFoldDB" id="A0A1H5X1M4"/>
<proteinExistence type="predicted"/>
<feature type="compositionally biased region" description="Gly residues" evidence="1">
    <location>
        <begin position="56"/>
        <end position="69"/>
    </location>
</feature>
<evidence type="ECO:0000313" key="3">
    <source>
        <dbReference type="Proteomes" id="UP000236723"/>
    </source>
</evidence>
<dbReference type="OrthoDB" id="262508at2"/>
<feature type="region of interest" description="Disordered" evidence="1">
    <location>
        <begin position="20"/>
        <end position="69"/>
    </location>
</feature>
<name>A0A1H5X1M4_9ACTN</name>
<dbReference type="Pfam" id="PF18944">
    <property type="entry name" value="DUF5691"/>
    <property type="match status" value="1"/>
</dbReference>
<dbReference type="RefSeq" id="WP_103937036.1">
    <property type="nucleotide sequence ID" value="NZ_FNVO01000003.1"/>
</dbReference>
<dbReference type="Proteomes" id="UP000236723">
    <property type="component" value="Unassembled WGS sequence"/>
</dbReference>
<evidence type="ECO:0000313" key="2">
    <source>
        <dbReference type="EMBL" id="SEG05799.1"/>
    </source>
</evidence>
<sequence length="599" mass="64097">MSTWTEHVSAALLGTRRRSVPALPPLTVPPLEGVPDAGTSGPGMAESRTDADGLRAGDGPGGAAGSGRAGVVGAGEAAPEADPAWVLLEQAAVLAVRRRAGRRAGTAGGYAVIAPAPGETTPMVPPAAARRLARILSGDQLRLLPEWLDAAAGRGLRVPPGLLPDLLERGRADRSLRPSIVRAAGRRGVWLALRNTDWAYLVSEGSDPGDDDPEVWQTGTRNQRVAYLTRLRGHDPAAARRTLRETWAGEPAPDRAAFLATLEHGLSPADEPFLEEALGDRAKDVRRLAADLLARLPGSAYAHRMAERARTCLWPQERTVRGRRQTWIVVEPPHAHDEEMARDGIPFHPAGSFAPGGRSGSPVGTRAGWLREILARTPLETWTDLLGRPPMEVVCLPVTNADREPPGRTAAIGRREDRPAGAPGAGGSSSVWADAGDEQSARDVHVGWIRAAVRQRDAQWARALLRGGVVPADEAEALADLLEVLPPAERDSAAADLVRWLDGSPELLRLLDRMPGPWAGRLADAVIELLAAAALDEGGGRGGRHGRMLAPLCRLADARLAPDTAPRLDEVARRHGDLWPLRELTDTLRFRHEMLQELT</sequence>
<protein>
    <submittedName>
        <fullName evidence="2">Uncharacterized protein</fullName>
    </submittedName>
</protein>
<keyword evidence="3" id="KW-1185">Reference proteome</keyword>
<accession>A0A1H5X1M4</accession>
<feature type="region of interest" description="Disordered" evidence="1">
    <location>
        <begin position="399"/>
        <end position="436"/>
    </location>
</feature>
<gene>
    <name evidence="2" type="ORF">SAMN04489712_10357</name>
</gene>
<evidence type="ECO:0000256" key="1">
    <source>
        <dbReference type="SAM" id="MobiDB-lite"/>
    </source>
</evidence>
<dbReference type="EMBL" id="FNVO01000003">
    <property type="protein sequence ID" value="SEG05799.1"/>
    <property type="molecule type" value="Genomic_DNA"/>
</dbReference>
<organism evidence="2 3">
    <name type="scientific">Thermomonospora echinospora</name>
    <dbReference type="NCBI Taxonomy" id="1992"/>
    <lineage>
        <taxon>Bacteria</taxon>
        <taxon>Bacillati</taxon>
        <taxon>Actinomycetota</taxon>
        <taxon>Actinomycetes</taxon>
        <taxon>Streptosporangiales</taxon>
        <taxon>Thermomonosporaceae</taxon>
        <taxon>Thermomonospora</taxon>
    </lineage>
</organism>
<reference evidence="3" key="1">
    <citation type="submission" date="2016-10" db="EMBL/GenBank/DDBJ databases">
        <authorList>
            <person name="Varghese N."/>
            <person name="Submissions S."/>
        </authorList>
    </citation>
    <scope>NUCLEOTIDE SEQUENCE [LARGE SCALE GENOMIC DNA]</scope>
    <source>
        <strain evidence="3">DSM 43163</strain>
    </source>
</reference>
<dbReference type="InterPro" id="IPR043746">
    <property type="entry name" value="DUF5691"/>
</dbReference>